<keyword evidence="7" id="KW-0472">Membrane</keyword>
<keyword evidence="4" id="KW-1003">Cell membrane</keyword>
<evidence type="ECO:0000313" key="9">
    <source>
        <dbReference type="EMBL" id="KGM35994.1"/>
    </source>
</evidence>
<evidence type="ECO:0000256" key="6">
    <source>
        <dbReference type="ARBA" id="ARBA00022840"/>
    </source>
</evidence>
<accession>A0A0A0DCY4</accession>
<evidence type="ECO:0000256" key="5">
    <source>
        <dbReference type="ARBA" id="ARBA00022741"/>
    </source>
</evidence>
<dbReference type="GO" id="GO:0005886">
    <property type="term" value="C:plasma membrane"/>
    <property type="evidence" value="ECO:0007669"/>
    <property type="project" value="UniProtKB-SubCell"/>
</dbReference>
<keyword evidence="6 9" id="KW-0067">ATP-binding</keyword>
<sequence>MPADAPMLQVENLSVTFGHGSYQVRAVRDVTFALGRERLGIVGESGSGKSTAGRAIMRLQPKGAQVRADALRFAGRDLLALPERELTRIRGRDMALILQDPRYSLNPVKPIGAQIAESARVHLKLGARAARKAALEMLGHVRIRDPERTMALYPHEISGGMGQRAMIAMMLLNKPKLVIADEPTSALDVSVRQDVLTLLDGLVRENGSGLILISHDIRMVARFCDRILVMYAGRVVEELRSLDDAAHPYTRGLIASMPGFDGLRPHRLPVIDRAGLAAFEEAAR</sequence>
<dbReference type="SMART" id="SM00382">
    <property type="entry name" value="AAA"/>
    <property type="match status" value="1"/>
</dbReference>
<evidence type="ECO:0000256" key="4">
    <source>
        <dbReference type="ARBA" id="ARBA00022475"/>
    </source>
</evidence>
<evidence type="ECO:0000256" key="1">
    <source>
        <dbReference type="ARBA" id="ARBA00004417"/>
    </source>
</evidence>
<dbReference type="EMBL" id="JANX01000003">
    <property type="protein sequence ID" value="KGM35994.1"/>
    <property type="molecule type" value="Genomic_DNA"/>
</dbReference>
<dbReference type="InterPro" id="IPR003593">
    <property type="entry name" value="AAA+_ATPase"/>
</dbReference>
<feature type="domain" description="ABC transporter" evidence="8">
    <location>
        <begin position="8"/>
        <end position="257"/>
    </location>
</feature>
<dbReference type="GO" id="GO:0016887">
    <property type="term" value="F:ATP hydrolysis activity"/>
    <property type="evidence" value="ECO:0007669"/>
    <property type="project" value="InterPro"/>
</dbReference>
<dbReference type="InterPro" id="IPR003439">
    <property type="entry name" value="ABC_transporter-like_ATP-bd"/>
</dbReference>
<comment type="caution">
    <text evidence="9">The sequence shown here is derived from an EMBL/GenBank/DDBJ whole genome shotgun (WGS) entry which is preliminary data.</text>
</comment>
<name>A0A0A0DCY4_9PROT</name>
<dbReference type="OrthoDB" id="9815712at2"/>
<dbReference type="PANTHER" id="PTHR43297">
    <property type="entry name" value="OLIGOPEPTIDE TRANSPORT ATP-BINDING PROTEIN APPD"/>
    <property type="match status" value="1"/>
</dbReference>
<dbReference type="RefSeq" id="WP_034830916.1">
    <property type="nucleotide sequence ID" value="NZ_JANX01000003.1"/>
</dbReference>
<comment type="subcellular location">
    <subcellularLocation>
        <location evidence="1">Cell inner membrane</location>
        <topology evidence="1">Peripheral membrane protein</topology>
    </subcellularLocation>
</comment>
<keyword evidence="5" id="KW-0547">Nucleotide-binding</keyword>
<evidence type="ECO:0000313" key="10">
    <source>
        <dbReference type="Proteomes" id="UP000029995"/>
    </source>
</evidence>
<evidence type="ECO:0000256" key="3">
    <source>
        <dbReference type="ARBA" id="ARBA00022448"/>
    </source>
</evidence>
<comment type="similarity">
    <text evidence="2">Belongs to the ABC transporter superfamily.</text>
</comment>
<dbReference type="Proteomes" id="UP000029995">
    <property type="component" value="Unassembled WGS sequence"/>
</dbReference>
<protein>
    <submittedName>
        <fullName evidence="9">Peptide ABC transporter ATP-binding protein</fullName>
    </submittedName>
</protein>
<dbReference type="GO" id="GO:0005524">
    <property type="term" value="F:ATP binding"/>
    <property type="evidence" value="ECO:0007669"/>
    <property type="project" value="UniProtKB-KW"/>
</dbReference>
<dbReference type="CDD" id="cd03257">
    <property type="entry name" value="ABC_NikE_OppD_transporters"/>
    <property type="match status" value="1"/>
</dbReference>
<evidence type="ECO:0000256" key="2">
    <source>
        <dbReference type="ARBA" id="ARBA00005417"/>
    </source>
</evidence>
<organism evidence="9 10">
    <name type="scientific">Inquilinus limosus MP06</name>
    <dbReference type="NCBI Taxonomy" id="1398085"/>
    <lineage>
        <taxon>Bacteria</taxon>
        <taxon>Pseudomonadati</taxon>
        <taxon>Pseudomonadota</taxon>
        <taxon>Alphaproteobacteria</taxon>
        <taxon>Rhodospirillales</taxon>
        <taxon>Rhodospirillaceae</taxon>
        <taxon>Inquilinus</taxon>
    </lineage>
</organism>
<dbReference type="AlphaFoldDB" id="A0A0A0DCY4"/>
<dbReference type="InterPro" id="IPR050388">
    <property type="entry name" value="ABC_Ni/Peptide_Import"/>
</dbReference>
<dbReference type="PROSITE" id="PS50893">
    <property type="entry name" value="ABC_TRANSPORTER_2"/>
    <property type="match status" value="1"/>
</dbReference>
<reference evidence="9 10" key="1">
    <citation type="submission" date="2014-01" db="EMBL/GenBank/DDBJ databases">
        <title>Genome sequence determination for a cystic fibrosis isolate, Inquilinus limosus.</title>
        <authorList>
            <person name="Pino M."/>
            <person name="Di Conza J."/>
            <person name="Gutkind G."/>
        </authorList>
    </citation>
    <scope>NUCLEOTIDE SEQUENCE [LARGE SCALE GENOMIC DNA]</scope>
    <source>
        <strain evidence="9 10">MP06</strain>
    </source>
</reference>
<dbReference type="Gene3D" id="3.40.50.300">
    <property type="entry name" value="P-loop containing nucleotide triphosphate hydrolases"/>
    <property type="match status" value="1"/>
</dbReference>
<dbReference type="Pfam" id="PF00005">
    <property type="entry name" value="ABC_tran"/>
    <property type="match status" value="1"/>
</dbReference>
<gene>
    <name evidence="9" type="ORF">P409_01025</name>
</gene>
<evidence type="ECO:0000259" key="8">
    <source>
        <dbReference type="PROSITE" id="PS50893"/>
    </source>
</evidence>
<keyword evidence="3" id="KW-0813">Transport</keyword>
<proteinExistence type="inferred from homology"/>
<evidence type="ECO:0000256" key="7">
    <source>
        <dbReference type="ARBA" id="ARBA00023136"/>
    </source>
</evidence>
<dbReference type="SUPFAM" id="SSF52540">
    <property type="entry name" value="P-loop containing nucleoside triphosphate hydrolases"/>
    <property type="match status" value="1"/>
</dbReference>
<dbReference type="InterPro" id="IPR027417">
    <property type="entry name" value="P-loop_NTPase"/>
</dbReference>
<dbReference type="PANTHER" id="PTHR43297:SF2">
    <property type="entry name" value="DIPEPTIDE TRANSPORT ATP-BINDING PROTEIN DPPD"/>
    <property type="match status" value="1"/>
</dbReference>